<gene>
    <name evidence="2" type="ORF">H5410_036657</name>
</gene>
<proteinExistence type="predicted"/>
<feature type="compositionally biased region" description="Polar residues" evidence="1">
    <location>
        <begin position="10"/>
        <end position="36"/>
    </location>
</feature>
<name>A0A9J5Y4W7_SOLCO</name>
<evidence type="ECO:0000313" key="2">
    <source>
        <dbReference type="EMBL" id="KAG5595425.1"/>
    </source>
</evidence>
<dbReference type="Proteomes" id="UP000824120">
    <property type="component" value="Chromosome 7"/>
</dbReference>
<reference evidence="2 3" key="1">
    <citation type="submission" date="2020-09" db="EMBL/GenBank/DDBJ databases">
        <title>De no assembly of potato wild relative species, Solanum commersonii.</title>
        <authorList>
            <person name="Cho K."/>
        </authorList>
    </citation>
    <scope>NUCLEOTIDE SEQUENCE [LARGE SCALE GENOMIC DNA]</scope>
    <source>
        <strain evidence="2">LZ3.2</strain>
        <tissue evidence="2">Leaf</tissue>
    </source>
</reference>
<sequence length="93" mass="10743">MESEEDESTHQNPKQSKAINHLQFSSTSMQDSTSTIPNLPEELITEILKRVLVKFLFCSGILKLDLEEGDSSMEFLDWKNLGKPWVEDFSLYF</sequence>
<dbReference type="AlphaFoldDB" id="A0A9J5Y4W7"/>
<organism evidence="2 3">
    <name type="scientific">Solanum commersonii</name>
    <name type="common">Commerson's wild potato</name>
    <name type="synonym">Commerson's nightshade</name>
    <dbReference type="NCBI Taxonomy" id="4109"/>
    <lineage>
        <taxon>Eukaryota</taxon>
        <taxon>Viridiplantae</taxon>
        <taxon>Streptophyta</taxon>
        <taxon>Embryophyta</taxon>
        <taxon>Tracheophyta</taxon>
        <taxon>Spermatophyta</taxon>
        <taxon>Magnoliopsida</taxon>
        <taxon>eudicotyledons</taxon>
        <taxon>Gunneridae</taxon>
        <taxon>Pentapetalae</taxon>
        <taxon>asterids</taxon>
        <taxon>lamiids</taxon>
        <taxon>Solanales</taxon>
        <taxon>Solanaceae</taxon>
        <taxon>Solanoideae</taxon>
        <taxon>Solaneae</taxon>
        <taxon>Solanum</taxon>
    </lineage>
</organism>
<dbReference type="EMBL" id="JACXVP010000007">
    <property type="protein sequence ID" value="KAG5595425.1"/>
    <property type="molecule type" value="Genomic_DNA"/>
</dbReference>
<evidence type="ECO:0000256" key="1">
    <source>
        <dbReference type="SAM" id="MobiDB-lite"/>
    </source>
</evidence>
<keyword evidence="3" id="KW-1185">Reference proteome</keyword>
<feature type="region of interest" description="Disordered" evidence="1">
    <location>
        <begin position="1"/>
        <end position="36"/>
    </location>
</feature>
<comment type="caution">
    <text evidence="2">The sequence shown here is derived from an EMBL/GenBank/DDBJ whole genome shotgun (WGS) entry which is preliminary data.</text>
</comment>
<accession>A0A9J5Y4W7</accession>
<evidence type="ECO:0000313" key="3">
    <source>
        <dbReference type="Proteomes" id="UP000824120"/>
    </source>
</evidence>
<protein>
    <submittedName>
        <fullName evidence="2">Uncharacterized protein</fullName>
    </submittedName>
</protein>